<feature type="repeat" description="RCC1" evidence="2">
    <location>
        <begin position="108"/>
        <end position="162"/>
    </location>
</feature>
<feature type="repeat" description="RCC1" evidence="2">
    <location>
        <begin position="267"/>
        <end position="315"/>
    </location>
</feature>
<accession>A0A653CCM8</accession>
<protein>
    <recommendedName>
        <fullName evidence="3">RCC1-like domain-containing protein</fullName>
    </recommendedName>
</protein>
<dbReference type="Pfam" id="PF25390">
    <property type="entry name" value="WD40_RLD"/>
    <property type="match status" value="1"/>
</dbReference>
<evidence type="ECO:0000259" key="3">
    <source>
        <dbReference type="Pfam" id="PF25390"/>
    </source>
</evidence>
<dbReference type="InterPro" id="IPR009091">
    <property type="entry name" value="RCC1/BLIP-II"/>
</dbReference>
<reference evidence="4 5" key="1">
    <citation type="submission" date="2019-01" db="EMBL/GenBank/DDBJ databases">
        <authorList>
            <person name="Sayadi A."/>
        </authorList>
    </citation>
    <scope>NUCLEOTIDE SEQUENCE [LARGE SCALE GENOMIC DNA]</scope>
</reference>
<feature type="repeat" description="RCC1" evidence="2">
    <location>
        <begin position="216"/>
        <end position="266"/>
    </location>
</feature>
<name>A0A653CCM8_CALMS</name>
<evidence type="ECO:0000313" key="5">
    <source>
        <dbReference type="Proteomes" id="UP000410492"/>
    </source>
</evidence>
<evidence type="ECO:0000313" key="4">
    <source>
        <dbReference type="EMBL" id="VEN45702.1"/>
    </source>
</evidence>
<dbReference type="PRINTS" id="PR00633">
    <property type="entry name" value="RCCNDNSATION"/>
</dbReference>
<feature type="domain" description="RCC1-like" evidence="3">
    <location>
        <begin position="3"/>
        <end position="361"/>
    </location>
</feature>
<dbReference type="AlphaFoldDB" id="A0A653CCM8"/>
<gene>
    <name evidence="4" type="ORF">CALMAC_LOCUS8069</name>
</gene>
<dbReference type="InterPro" id="IPR051210">
    <property type="entry name" value="Ub_ligase/GEF_domain"/>
</dbReference>
<evidence type="ECO:0000256" key="2">
    <source>
        <dbReference type="PROSITE-ProRule" id="PRU00235"/>
    </source>
</evidence>
<dbReference type="PANTHER" id="PTHR22870">
    <property type="entry name" value="REGULATOR OF CHROMOSOME CONDENSATION"/>
    <property type="match status" value="1"/>
</dbReference>
<dbReference type="InterPro" id="IPR000408">
    <property type="entry name" value="Reg_chr_condens"/>
</dbReference>
<dbReference type="Proteomes" id="UP000410492">
    <property type="component" value="Unassembled WGS sequence"/>
</dbReference>
<feature type="repeat" description="RCC1" evidence="2">
    <location>
        <begin position="58"/>
        <end position="107"/>
    </location>
</feature>
<organism evidence="4 5">
    <name type="scientific">Callosobruchus maculatus</name>
    <name type="common">Southern cowpea weevil</name>
    <name type="synonym">Pulse bruchid</name>
    <dbReference type="NCBI Taxonomy" id="64391"/>
    <lineage>
        <taxon>Eukaryota</taxon>
        <taxon>Metazoa</taxon>
        <taxon>Ecdysozoa</taxon>
        <taxon>Arthropoda</taxon>
        <taxon>Hexapoda</taxon>
        <taxon>Insecta</taxon>
        <taxon>Pterygota</taxon>
        <taxon>Neoptera</taxon>
        <taxon>Endopterygota</taxon>
        <taxon>Coleoptera</taxon>
        <taxon>Polyphaga</taxon>
        <taxon>Cucujiformia</taxon>
        <taxon>Chrysomeloidea</taxon>
        <taxon>Chrysomelidae</taxon>
        <taxon>Bruchinae</taxon>
        <taxon>Bruchini</taxon>
        <taxon>Callosobruchus</taxon>
    </lineage>
</organism>
<dbReference type="PROSITE" id="PS00626">
    <property type="entry name" value="RCC1_2"/>
    <property type="match status" value="2"/>
</dbReference>
<feature type="repeat" description="RCC1" evidence="2">
    <location>
        <begin position="316"/>
        <end position="364"/>
    </location>
</feature>
<dbReference type="EMBL" id="CAACVG010007485">
    <property type="protein sequence ID" value="VEN45702.1"/>
    <property type="molecule type" value="Genomic_DNA"/>
</dbReference>
<dbReference type="InterPro" id="IPR058923">
    <property type="entry name" value="RCC1-like_dom"/>
</dbReference>
<evidence type="ECO:0000256" key="1">
    <source>
        <dbReference type="ARBA" id="ARBA00022737"/>
    </source>
</evidence>
<feature type="repeat" description="RCC1" evidence="2">
    <location>
        <begin position="163"/>
        <end position="215"/>
    </location>
</feature>
<dbReference type="Gene3D" id="2.130.10.30">
    <property type="entry name" value="Regulator of chromosome condensation 1/beta-lactamase-inhibitor protein II"/>
    <property type="match status" value="2"/>
</dbReference>
<dbReference type="PROSITE" id="PS50012">
    <property type="entry name" value="RCC1_3"/>
    <property type="match status" value="7"/>
</dbReference>
<dbReference type="OrthoDB" id="10256179at2759"/>
<dbReference type="PANTHER" id="PTHR22870:SF466">
    <property type="entry name" value="ANKYRIN REPEAT-CONTAINING PROTEIN"/>
    <property type="match status" value="1"/>
</dbReference>
<keyword evidence="5" id="KW-1185">Reference proteome</keyword>
<feature type="repeat" description="RCC1" evidence="2">
    <location>
        <begin position="1"/>
        <end position="57"/>
    </location>
</feature>
<sequence length="364" mass="38902">MILYCWGANSYGQLGLGYKSDGELEPKEVSLTNCDLKVENIISVAGGAGHTLILDNQGCIYCCGWNSKGQLGLSDDTLKLTQIEILKEYKIVQISCGWDFSAAISECGKQFVWGNNGNTQLGLSKSITCTGIPSRLQVSQKLATGFKHVSCGLRHSAMITKDGGLLVAGAGAKGQLGLGDNFDDSNYLSISRVPELEDVISAASGQHHTVALKSNGTVLSWGENKFGQLGVNPNVSSSFVPLEVFSQEGLTSVYAGWTHTAALASAGDVFTWGRNTYGQLGAEREVPYKPERIPTLKGVNQLSVGSEHNLAITKDNKLYAWGWNEHGSCGTGDNKDVKIPKQILVDKKVKLAFACTGSSFAIVE</sequence>
<dbReference type="SUPFAM" id="SSF50985">
    <property type="entry name" value="RCC1/BLIP-II"/>
    <property type="match status" value="1"/>
</dbReference>
<keyword evidence="1" id="KW-0677">Repeat</keyword>
<proteinExistence type="predicted"/>